<feature type="compositionally biased region" description="Polar residues" evidence="5">
    <location>
        <begin position="574"/>
        <end position="591"/>
    </location>
</feature>
<dbReference type="CDD" id="cd00192">
    <property type="entry name" value="PTKc"/>
    <property type="match status" value="1"/>
</dbReference>
<dbReference type="AlphaFoldDB" id="A0ABD0JSX8"/>
<feature type="region of interest" description="Disordered" evidence="5">
    <location>
        <begin position="555"/>
        <end position="629"/>
    </location>
</feature>
<dbReference type="PANTHER" id="PTHR24416:SF620">
    <property type="entry name" value="TYROSINE-PROTEIN KINASE RECEPTOR TORSO"/>
    <property type="match status" value="1"/>
</dbReference>
<dbReference type="EC" id="2.7.10.1" evidence="1"/>
<feature type="domain" description="Protein kinase" evidence="6">
    <location>
        <begin position="468"/>
        <end position="808"/>
    </location>
</feature>
<dbReference type="SMART" id="SM00060">
    <property type="entry name" value="FN3"/>
    <property type="match status" value="2"/>
</dbReference>
<feature type="non-terminal residue" evidence="7">
    <location>
        <position position="1"/>
    </location>
</feature>
<dbReference type="InterPro" id="IPR003961">
    <property type="entry name" value="FN3_dom"/>
</dbReference>
<evidence type="ECO:0000256" key="1">
    <source>
        <dbReference type="ARBA" id="ARBA00011902"/>
    </source>
</evidence>
<keyword evidence="3" id="KW-0677">Repeat</keyword>
<dbReference type="PROSITE" id="PS50011">
    <property type="entry name" value="PROTEIN_KINASE_DOM"/>
    <property type="match status" value="1"/>
</dbReference>
<feature type="compositionally biased region" description="Polar residues" evidence="5">
    <location>
        <begin position="986"/>
        <end position="999"/>
    </location>
</feature>
<sequence length="1093" mass="122057">VGRQQRLVQIELFDHYFAYVCRDGWDDACTQSSRVCRESCKFLHQVYKEETADLSQYIRATSLPPAAANLTLTKPTAICSYTDMHNASDDARSFITNYSVVRIEDLKPETSYRVKVLAVHWSGYVSGSMVSDFFKTPPGGGEAFSGRSFQVAGRSFQVAGRSFQVAGRSFQVAGRSFQVSGRSSQVAVTEKLGSPRNFRITKQYVRGTTLRAVVQWDPPLETGGCFYRLYNLPLEFGSFHMKEINTWGQFVYELNDLRFNTTYIAQIYNFDARFENHGEQMNFTYKTITCLNATEHNYNICPPEVPRNVRLFSTNMYLNELMLPVSDVRVVWDEPRYGRFRNTISNYTLSFRKLPDMRHAAKIAPHRGTVYLPRDEVMFKMLKKHPSEDPLGQSAVHYAAAAPVLSGAVAVVVCLFYRWRISARKPTTIFRDSIHREEINPLYKCVEIKEEAEALPAADDYEIDYSALRFTETIGEGAFGKVLKAELDLAAGPFEHATSDERRNLLLEIEAMKQLGQHPNLVSIIACVVCAPRPCLVMHYCPLGDLRNYLRKHREMNSKSRNTSTDVTPKASGGRSQLNSGDSGISYASNSQRRRGDTSPFAGAYSENSGSTKHSSSTSTDMTSDDNTLVVDGDSEVISETKLLSFARQIAKGMEYLAERKFIHRDLAARNILLYSHRQLKISDFGLARDVYETNVYQPTSARKLPYKWMPIESIFDSVFTIKSDVWSFGIVLWEIVTLGGGPYPGIPNKDLFRLLRAGYRMEKPENCSPEIYKMMLSCWHPKPEDRPSFTDLRMTLERSLEMSQSYIDLSVAVSQDYYHHDSEASRSDNTDPFGSARLSTGDGRSLGAASASFSASADVHVCHLFHGNDSDRNLTLGAAEAVTIEAPANNCDPVQESLNPTTSLTSLTESHQNSLCGRASSAFSLQQDDPDSGGPAHERENYTGCCNEAYHESETGCDVLRELENGTGRDMYHETADVEVRESARAQSTPLLHGSPQNGSGSSSTDLTCDCDSADTLSDTSKSSADRTAEVHHAPSLKYGLLSLLGRTGQLRRGKGHQKQQSLSLTDVDKVGDGADEYELELRPAHSTFVYL</sequence>
<dbReference type="InterPro" id="IPR001245">
    <property type="entry name" value="Ser-Thr/Tyr_kinase_cat_dom"/>
</dbReference>
<feature type="compositionally biased region" description="Low complexity" evidence="5">
    <location>
        <begin position="606"/>
        <end position="628"/>
    </location>
</feature>
<accession>A0ABD0JSX8</accession>
<dbReference type="SUPFAM" id="SSF49265">
    <property type="entry name" value="Fibronectin type III"/>
    <property type="match status" value="1"/>
</dbReference>
<organism evidence="7 8">
    <name type="scientific">Batillaria attramentaria</name>
    <dbReference type="NCBI Taxonomy" id="370345"/>
    <lineage>
        <taxon>Eukaryota</taxon>
        <taxon>Metazoa</taxon>
        <taxon>Spiralia</taxon>
        <taxon>Lophotrochozoa</taxon>
        <taxon>Mollusca</taxon>
        <taxon>Gastropoda</taxon>
        <taxon>Caenogastropoda</taxon>
        <taxon>Sorbeoconcha</taxon>
        <taxon>Cerithioidea</taxon>
        <taxon>Batillariidae</taxon>
        <taxon>Batillaria</taxon>
    </lineage>
</organism>
<dbReference type="GO" id="GO:0004714">
    <property type="term" value="F:transmembrane receptor protein tyrosine kinase activity"/>
    <property type="evidence" value="ECO:0007669"/>
    <property type="project" value="UniProtKB-EC"/>
</dbReference>
<name>A0ABD0JSX8_9CAEN</name>
<dbReference type="Gene3D" id="3.30.200.20">
    <property type="entry name" value="Phosphorylase Kinase, domain 1"/>
    <property type="match status" value="1"/>
</dbReference>
<dbReference type="PANTHER" id="PTHR24416">
    <property type="entry name" value="TYROSINE-PROTEIN KINASE RECEPTOR"/>
    <property type="match status" value="1"/>
</dbReference>
<dbReference type="InterPro" id="IPR011009">
    <property type="entry name" value="Kinase-like_dom_sf"/>
</dbReference>
<dbReference type="InterPro" id="IPR020635">
    <property type="entry name" value="Tyr_kinase_cat_dom"/>
</dbReference>
<dbReference type="CDD" id="cd00063">
    <property type="entry name" value="FN3"/>
    <property type="match status" value="1"/>
</dbReference>
<dbReference type="PROSITE" id="PS00109">
    <property type="entry name" value="PROTEIN_KINASE_TYR"/>
    <property type="match status" value="1"/>
</dbReference>
<dbReference type="InterPro" id="IPR036116">
    <property type="entry name" value="FN3_sf"/>
</dbReference>
<evidence type="ECO:0000256" key="4">
    <source>
        <dbReference type="ARBA" id="ARBA00022777"/>
    </source>
</evidence>
<dbReference type="Pfam" id="PF07714">
    <property type="entry name" value="PK_Tyr_Ser-Thr"/>
    <property type="match status" value="1"/>
</dbReference>
<keyword evidence="4" id="KW-0418">Kinase</keyword>
<feature type="region of interest" description="Disordered" evidence="5">
    <location>
        <begin position="981"/>
        <end position="1008"/>
    </location>
</feature>
<evidence type="ECO:0000256" key="2">
    <source>
        <dbReference type="ARBA" id="ARBA00022679"/>
    </source>
</evidence>
<evidence type="ECO:0000259" key="6">
    <source>
        <dbReference type="PROSITE" id="PS50011"/>
    </source>
</evidence>
<evidence type="ECO:0000256" key="3">
    <source>
        <dbReference type="ARBA" id="ARBA00022737"/>
    </source>
</evidence>
<dbReference type="InterPro" id="IPR000719">
    <property type="entry name" value="Prot_kinase_dom"/>
</dbReference>
<proteinExistence type="predicted"/>
<protein>
    <recommendedName>
        <fullName evidence="1">receptor protein-tyrosine kinase</fullName>
        <ecNumber evidence="1">2.7.10.1</ecNumber>
    </recommendedName>
</protein>
<comment type="caution">
    <text evidence="7">The sequence shown here is derived from an EMBL/GenBank/DDBJ whole genome shotgun (WGS) entry which is preliminary data.</text>
</comment>
<dbReference type="Proteomes" id="UP001519460">
    <property type="component" value="Unassembled WGS sequence"/>
</dbReference>
<evidence type="ECO:0000313" key="7">
    <source>
        <dbReference type="EMBL" id="KAK7477978.1"/>
    </source>
</evidence>
<evidence type="ECO:0000313" key="8">
    <source>
        <dbReference type="Proteomes" id="UP001519460"/>
    </source>
</evidence>
<dbReference type="InterPro" id="IPR050122">
    <property type="entry name" value="RTK"/>
</dbReference>
<dbReference type="FunFam" id="1.10.510.10:FF:000462">
    <property type="entry name" value="Receptor tyrosine kinase"/>
    <property type="match status" value="1"/>
</dbReference>
<dbReference type="EMBL" id="JACVVK020000337">
    <property type="protein sequence ID" value="KAK7477978.1"/>
    <property type="molecule type" value="Genomic_DNA"/>
</dbReference>
<evidence type="ECO:0000256" key="5">
    <source>
        <dbReference type="SAM" id="MobiDB-lite"/>
    </source>
</evidence>
<keyword evidence="8" id="KW-1185">Reference proteome</keyword>
<gene>
    <name evidence="7" type="ORF">BaRGS_00030807</name>
</gene>
<dbReference type="Gene3D" id="1.10.510.10">
    <property type="entry name" value="Transferase(Phosphotransferase) domain 1"/>
    <property type="match status" value="1"/>
</dbReference>
<dbReference type="SMART" id="SM00219">
    <property type="entry name" value="TyrKc"/>
    <property type="match status" value="1"/>
</dbReference>
<dbReference type="SUPFAM" id="SSF56112">
    <property type="entry name" value="Protein kinase-like (PK-like)"/>
    <property type="match status" value="1"/>
</dbReference>
<reference evidence="7 8" key="1">
    <citation type="journal article" date="2023" name="Sci. Data">
        <title>Genome assembly of the Korean intertidal mud-creeper Batillaria attramentaria.</title>
        <authorList>
            <person name="Patra A.K."/>
            <person name="Ho P.T."/>
            <person name="Jun S."/>
            <person name="Lee S.J."/>
            <person name="Kim Y."/>
            <person name="Won Y.J."/>
        </authorList>
    </citation>
    <scope>NUCLEOTIDE SEQUENCE [LARGE SCALE GENOMIC DNA]</scope>
    <source>
        <strain evidence="7">Wonlab-2016</strain>
    </source>
</reference>
<keyword evidence="2" id="KW-0808">Transferase</keyword>
<dbReference type="InterPro" id="IPR008266">
    <property type="entry name" value="Tyr_kinase_AS"/>
</dbReference>